<feature type="compositionally biased region" description="Basic residues" evidence="1">
    <location>
        <begin position="45"/>
        <end position="57"/>
    </location>
</feature>
<dbReference type="EMBL" id="GBEZ01023117">
    <property type="protein sequence ID" value="JAC63752.1"/>
    <property type="molecule type" value="Transcribed_RNA"/>
</dbReference>
<dbReference type="AlphaFoldDB" id="A0A061QSX1"/>
<sequence>FGLRAPPPPSRKRAHGRRGDSVCGGRRRRSGRKRSSAQSREQVRAKGRRGCSPRPRRGGLWPGTLLLLFLLNLSSFRRRRMREPGSWDGKNISLPFIWGEEGGSPAPRCAQESAGGTASGFAVWASLHPSPFLAPPLSLPPSLTASTVSACGRLAVHWARQRVRAWGARGAAAVRDAGSLWQGARHWLDLGIGPHTRSLRPTAAL</sequence>
<feature type="compositionally biased region" description="Basic residues" evidence="1">
    <location>
        <begin position="25"/>
        <end position="35"/>
    </location>
</feature>
<feature type="non-terminal residue" evidence="2">
    <location>
        <position position="205"/>
    </location>
</feature>
<feature type="non-terminal residue" evidence="2">
    <location>
        <position position="1"/>
    </location>
</feature>
<gene>
    <name evidence="2" type="ORF">TSPGSL018_19856</name>
</gene>
<protein>
    <submittedName>
        <fullName evidence="2">Uncharacterized protein</fullName>
    </submittedName>
</protein>
<organism evidence="2">
    <name type="scientific">Tetraselmis sp. GSL018</name>
    <dbReference type="NCBI Taxonomy" id="582737"/>
    <lineage>
        <taxon>Eukaryota</taxon>
        <taxon>Viridiplantae</taxon>
        <taxon>Chlorophyta</taxon>
        <taxon>core chlorophytes</taxon>
        <taxon>Chlorodendrophyceae</taxon>
        <taxon>Chlorodendrales</taxon>
        <taxon>Chlorodendraceae</taxon>
        <taxon>Tetraselmis</taxon>
    </lineage>
</organism>
<evidence type="ECO:0000256" key="1">
    <source>
        <dbReference type="SAM" id="MobiDB-lite"/>
    </source>
</evidence>
<reference evidence="2" key="1">
    <citation type="submission" date="2014-05" db="EMBL/GenBank/DDBJ databases">
        <title>The transcriptome of the halophilic microalga Tetraselmis sp. GSL018 isolated from the Great Salt Lake, Utah.</title>
        <authorList>
            <person name="Jinkerson R.E."/>
            <person name="D'Adamo S."/>
            <person name="Posewitz M.C."/>
        </authorList>
    </citation>
    <scope>NUCLEOTIDE SEQUENCE</scope>
    <source>
        <strain evidence="2">GSL018</strain>
    </source>
</reference>
<accession>A0A061QSX1</accession>
<proteinExistence type="predicted"/>
<evidence type="ECO:0000313" key="2">
    <source>
        <dbReference type="EMBL" id="JAC63752.1"/>
    </source>
</evidence>
<name>A0A061QSX1_9CHLO</name>
<feature type="region of interest" description="Disordered" evidence="1">
    <location>
        <begin position="1"/>
        <end position="57"/>
    </location>
</feature>